<keyword evidence="2" id="KW-0732">Signal</keyword>
<evidence type="ECO:0000256" key="1">
    <source>
        <dbReference type="ARBA" id="ARBA00022723"/>
    </source>
</evidence>
<dbReference type="Gene3D" id="2.60.40.420">
    <property type="entry name" value="Cupredoxins - blue copper proteins"/>
    <property type="match status" value="1"/>
</dbReference>
<dbReference type="InterPro" id="IPR028096">
    <property type="entry name" value="EfeO_Cupredoxin"/>
</dbReference>
<dbReference type="Pfam" id="PF13473">
    <property type="entry name" value="Cupredoxin_1"/>
    <property type="match status" value="1"/>
</dbReference>
<feature type="chain" id="PRO_5004951916" evidence="2">
    <location>
        <begin position="19"/>
        <end position="119"/>
    </location>
</feature>
<reference evidence="4" key="1">
    <citation type="submission" date="2013-10" db="EMBL/GenBank/DDBJ databases">
        <title>Functional metagenomics reveals novel beta-galactosidases not predictable from gene sequences.</title>
        <authorList>
            <person name="Cheng J."/>
            <person name="Engel K."/>
            <person name="Romantsov T."/>
            <person name="Neufeld J.D."/>
            <person name="Rose D.R."/>
            <person name="Charles T.C."/>
        </authorList>
    </citation>
    <scope>NUCLEOTIDE SEQUENCE</scope>
</reference>
<dbReference type="GO" id="GO:0046872">
    <property type="term" value="F:metal ion binding"/>
    <property type="evidence" value="ECO:0007669"/>
    <property type="project" value="UniProtKB-KW"/>
</dbReference>
<dbReference type="AlphaFoldDB" id="X2LBD6"/>
<dbReference type="InterPro" id="IPR033138">
    <property type="entry name" value="Cu_oxidase_CS"/>
</dbReference>
<evidence type="ECO:0000256" key="2">
    <source>
        <dbReference type="SAM" id="SignalP"/>
    </source>
</evidence>
<dbReference type="InterPro" id="IPR008972">
    <property type="entry name" value="Cupredoxin"/>
</dbReference>
<dbReference type="SUPFAM" id="SSF49503">
    <property type="entry name" value="Cupredoxins"/>
    <property type="match status" value="1"/>
</dbReference>
<proteinExistence type="predicted"/>
<sequence length="119" mass="12958">MRIASLILAVALPLPLCAASPAPTHLTIALSSFRFDPDPIRLKRGQLYVLHLVNRSDRKHNFVAPSFFAAARAARGRFEVPPGGSANVAIVAPAAGRYKVKCTHFTHAMRGMRTEIIVE</sequence>
<name>X2LBD6_9BACT</name>
<evidence type="ECO:0000259" key="3">
    <source>
        <dbReference type="Pfam" id="PF13473"/>
    </source>
</evidence>
<organism evidence="4">
    <name type="scientific">uncultured bacterium lac82</name>
    <dbReference type="NCBI Taxonomy" id="1447247"/>
    <lineage>
        <taxon>Bacteria</taxon>
        <taxon>environmental samples</taxon>
    </lineage>
</organism>
<accession>X2LBD6</accession>
<keyword evidence="1" id="KW-0479">Metal-binding</keyword>
<dbReference type="PROSITE" id="PS00079">
    <property type="entry name" value="MULTICOPPER_OXIDASE1"/>
    <property type="match status" value="1"/>
</dbReference>
<evidence type="ECO:0000313" key="4">
    <source>
        <dbReference type="EMBL" id="AHN97790.1"/>
    </source>
</evidence>
<dbReference type="EMBL" id="KF796599">
    <property type="protein sequence ID" value="AHN97790.1"/>
    <property type="molecule type" value="Genomic_DNA"/>
</dbReference>
<feature type="domain" description="EfeO-type cupredoxin-like" evidence="3">
    <location>
        <begin position="6"/>
        <end position="117"/>
    </location>
</feature>
<feature type="signal peptide" evidence="2">
    <location>
        <begin position="1"/>
        <end position="18"/>
    </location>
</feature>
<protein>
    <submittedName>
        <fullName evidence="4">Putative copper-binding protein</fullName>
    </submittedName>
</protein>